<dbReference type="SUPFAM" id="SSF50494">
    <property type="entry name" value="Trypsin-like serine proteases"/>
    <property type="match status" value="1"/>
</dbReference>
<evidence type="ECO:0000256" key="7">
    <source>
        <dbReference type="RuleBase" id="RU363034"/>
    </source>
</evidence>
<evidence type="ECO:0000256" key="1">
    <source>
        <dbReference type="ARBA" id="ARBA00004239"/>
    </source>
</evidence>
<evidence type="ECO:0000256" key="3">
    <source>
        <dbReference type="ARBA" id="ARBA00022670"/>
    </source>
</evidence>
<dbReference type="FunFam" id="2.40.10.10:FF:000036">
    <property type="entry name" value="Trypsin beta"/>
    <property type="match status" value="1"/>
</dbReference>
<dbReference type="InterPro" id="IPR001314">
    <property type="entry name" value="Peptidase_S1A"/>
</dbReference>
<dbReference type="PROSITE" id="PS00135">
    <property type="entry name" value="TRYPSIN_SER"/>
    <property type="match status" value="1"/>
</dbReference>
<organism evidence="10 11">
    <name type="scientific">Rhynchophorus ferrugineus</name>
    <name type="common">Red palm weevil</name>
    <name type="synonym">Curculio ferrugineus</name>
    <dbReference type="NCBI Taxonomy" id="354439"/>
    <lineage>
        <taxon>Eukaryota</taxon>
        <taxon>Metazoa</taxon>
        <taxon>Ecdysozoa</taxon>
        <taxon>Arthropoda</taxon>
        <taxon>Hexapoda</taxon>
        <taxon>Insecta</taxon>
        <taxon>Pterygota</taxon>
        <taxon>Neoptera</taxon>
        <taxon>Endopterygota</taxon>
        <taxon>Coleoptera</taxon>
        <taxon>Polyphaga</taxon>
        <taxon>Cucujiformia</taxon>
        <taxon>Curculionidae</taxon>
        <taxon>Dryophthorinae</taxon>
        <taxon>Rhynchophorus</taxon>
    </lineage>
</organism>
<keyword evidence="5 7" id="KW-0720">Serine protease</keyword>
<dbReference type="InterPro" id="IPR001254">
    <property type="entry name" value="Trypsin_dom"/>
</dbReference>
<evidence type="ECO:0000256" key="5">
    <source>
        <dbReference type="ARBA" id="ARBA00022825"/>
    </source>
</evidence>
<dbReference type="OrthoDB" id="10061449at2759"/>
<protein>
    <recommendedName>
        <fullName evidence="9">Peptidase S1 domain-containing protein</fullName>
    </recommendedName>
</protein>
<keyword evidence="6" id="KW-1015">Disulfide bond</keyword>
<dbReference type="EMBL" id="JAACXV010000020">
    <property type="protein sequence ID" value="KAF7286840.1"/>
    <property type="molecule type" value="Genomic_DNA"/>
</dbReference>
<keyword evidence="11" id="KW-1185">Reference proteome</keyword>
<feature type="domain" description="Peptidase S1" evidence="9">
    <location>
        <begin position="56"/>
        <end position="298"/>
    </location>
</feature>
<evidence type="ECO:0000256" key="6">
    <source>
        <dbReference type="ARBA" id="ARBA00023157"/>
    </source>
</evidence>
<reference evidence="10" key="1">
    <citation type="submission" date="2020-08" db="EMBL/GenBank/DDBJ databases">
        <title>Genome sequencing and assembly of the red palm weevil Rhynchophorus ferrugineus.</title>
        <authorList>
            <person name="Dias G.B."/>
            <person name="Bergman C.M."/>
            <person name="Manee M."/>
        </authorList>
    </citation>
    <scope>NUCLEOTIDE SEQUENCE</scope>
    <source>
        <strain evidence="10">AA-2017</strain>
        <tissue evidence="10">Whole larva</tissue>
    </source>
</reference>
<feature type="signal peptide" evidence="8">
    <location>
        <begin position="1"/>
        <end position="31"/>
    </location>
</feature>
<comment type="subcellular location">
    <subcellularLocation>
        <location evidence="1">Secreted</location>
        <location evidence="1">Extracellular space</location>
    </subcellularLocation>
</comment>
<evidence type="ECO:0000256" key="8">
    <source>
        <dbReference type="SAM" id="SignalP"/>
    </source>
</evidence>
<dbReference type="GO" id="GO:0006508">
    <property type="term" value="P:proteolysis"/>
    <property type="evidence" value="ECO:0007669"/>
    <property type="project" value="UniProtKB-KW"/>
</dbReference>
<dbReference type="Proteomes" id="UP000625711">
    <property type="component" value="Unassembled WGS sequence"/>
</dbReference>
<dbReference type="PANTHER" id="PTHR24276:SF95">
    <property type="entry name" value="PEPTIDASE S1 DOMAIN-CONTAINING PROTEIN"/>
    <property type="match status" value="1"/>
</dbReference>
<proteinExistence type="inferred from homology"/>
<dbReference type="InterPro" id="IPR033116">
    <property type="entry name" value="TRYPSIN_SER"/>
</dbReference>
<dbReference type="GO" id="GO:0004252">
    <property type="term" value="F:serine-type endopeptidase activity"/>
    <property type="evidence" value="ECO:0007669"/>
    <property type="project" value="InterPro"/>
</dbReference>
<keyword evidence="3 7" id="KW-0645">Protease</keyword>
<dbReference type="InterPro" id="IPR018114">
    <property type="entry name" value="TRYPSIN_HIS"/>
</dbReference>
<dbReference type="GO" id="GO:0005576">
    <property type="term" value="C:extracellular region"/>
    <property type="evidence" value="ECO:0007669"/>
    <property type="project" value="UniProtKB-SubCell"/>
</dbReference>
<dbReference type="AlphaFoldDB" id="A0A834IZ11"/>
<dbReference type="Pfam" id="PF00089">
    <property type="entry name" value="Trypsin"/>
    <property type="match status" value="1"/>
</dbReference>
<keyword evidence="4 7" id="KW-0378">Hydrolase</keyword>
<dbReference type="Gene3D" id="2.40.10.10">
    <property type="entry name" value="Trypsin-like serine proteases"/>
    <property type="match status" value="1"/>
</dbReference>
<feature type="chain" id="PRO_5032520274" description="Peptidase S1 domain-containing protein" evidence="8">
    <location>
        <begin position="32"/>
        <end position="304"/>
    </location>
</feature>
<dbReference type="InterPro" id="IPR050430">
    <property type="entry name" value="Peptidase_S1"/>
</dbReference>
<dbReference type="PANTHER" id="PTHR24276">
    <property type="entry name" value="POLYSERASE-RELATED"/>
    <property type="match status" value="1"/>
</dbReference>
<dbReference type="CDD" id="cd00190">
    <property type="entry name" value="Tryp_SPc"/>
    <property type="match status" value="1"/>
</dbReference>
<dbReference type="InterPro" id="IPR009003">
    <property type="entry name" value="Peptidase_S1_PA"/>
</dbReference>
<keyword evidence="8" id="KW-0732">Signal</keyword>
<dbReference type="InterPro" id="IPR043504">
    <property type="entry name" value="Peptidase_S1_PA_chymotrypsin"/>
</dbReference>
<evidence type="ECO:0000256" key="2">
    <source>
        <dbReference type="ARBA" id="ARBA00007664"/>
    </source>
</evidence>
<evidence type="ECO:0000313" key="10">
    <source>
        <dbReference type="EMBL" id="KAF7286840.1"/>
    </source>
</evidence>
<comment type="caution">
    <text evidence="10">The sequence shown here is derived from an EMBL/GenBank/DDBJ whole genome shotgun (WGS) entry which is preliminary data.</text>
</comment>
<dbReference type="PRINTS" id="PR00722">
    <property type="entry name" value="CHYMOTRYPSIN"/>
</dbReference>
<evidence type="ECO:0000313" key="11">
    <source>
        <dbReference type="Proteomes" id="UP000625711"/>
    </source>
</evidence>
<dbReference type="PROSITE" id="PS50240">
    <property type="entry name" value="TRYPSIN_DOM"/>
    <property type="match status" value="1"/>
</dbReference>
<name>A0A834IZ11_RHYFE</name>
<gene>
    <name evidence="10" type="ORF">GWI33_003897</name>
</gene>
<accession>A0A834IZ11</accession>
<sequence>MKQTGKMALNLSILRLVLVVVITLVINVALAQEGELWIPQYYPAEPTIFDNSTLRVVAGQDASRNQFPYQISLRLVSGLFMYHICGGSIISQRWVLSAAHCTSGRDASAFRVTAGILIQTDSGIANQQTVAVSQIINHASYPGGNVVSANDICVIRLASLLTYGSNVQPVALALANSNPSGTATLSGWGSIGPPTNAAASTLQFVNVPILAQTQCAAIIASLSGTNNPFRAALNVCTTTRSSSSRESACSGDSGGPLVVNNRLVGIVSWGYTPCGSPNIPSVYVHVAAYLSWISANTAGEVAII</sequence>
<dbReference type="PROSITE" id="PS00134">
    <property type="entry name" value="TRYPSIN_HIS"/>
    <property type="match status" value="1"/>
</dbReference>
<evidence type="ECO:0000256" key="4">
    <source>
        <dbReference type="ARBA" id="ARBA00022801"/>
    </source>
</evidence>
<evidence type="ECO:0000259" key="9">
    <source>
        <dbReference type="PROSITE" id="PS50240"/>
    </source>
</evidence>
<comment type="similarity">
    <text evidence="2">Belongs to the peptidase S1 family.</text>
</comment>
<dbReference type="SMART" id="SM00020">
    <property type="entry name" value="Tryp_SPc"/>
    <property type="match status" value="1"/>
</dbReference>